<dbReference type="Gene3D" id="4.10.1000.10">
    <property type="entry name" value="Zinc finger, CCCH-type"/>
    <property type="match status" value="2"/>
</dbReference>
<feature type="region of interest" description="Disordered" evidence="6">
    <location>
        <begin position="47"/>
        <end position="68"/>
    </location>
</feature>
<accession>G8YBG2</accession>
<feature type="compositionally biased region" description="Polar residues" evidence="6">
    <location>
        <begin position="55"/>
        <end position="68"/>
    </location>
</feature>
<keyword evidence="1 5" id="KW-0479">Metal-binding</keyword>
<dbReference type="InterPro" id="IPR036855">
    <property type="entry name" value="Znf_CCCH_sf"/>
</dbReference>
<dbReference type="PROSITE" id="PS50103">
    <property type="entry name" value="ZF_C3H1"/>
    <property type="match status" value="2"/>
</dbReference>
<dbReference type="PANTHER" id="PTHR12547:SF18">
    <property type="entry name" value="PROTEIN TIS11"/>
    <property type="match status" value="1"/>
</dbReference>
<dbReference type="SMART" id="SM00356">
    <property type="entry name" value="ZnF_C3H1"/>
    <property type="match status" value="2"/>
</dbReference>
<sequence>MAAYQSAHFGFSDFQSHPFGNMGGFGGSQVSQLQQLQSLAHQQDVWGSHKGSFSGAKSSGRSNSMESLQTEEGLLPDLWSYCDSRSNSSSRSTSTSLMSSPTHADAATSQKDGNLCQGDISPLVCTRLNSVSDDYFALGAPPSNFLPLSLMASDFSSPLDKMNVPVFGEQPQALQNIQPAVTHDNGSVIGHDDFASQMDRMGPVPGALEPTSPVISNEPMPPALSPLSPSVGMHQPFTKSKSKSHQSSCSSSRKKMAHLNTQLYKTELCASYVKTGVCPYGSKCQFAHGESELKHVDRPPNWRSKPCANWSKFGSCRYGSRCCFKHGE</sequence>
<dbReference type="GO" id="GO:0010468">
    <property type="term" value="P:regulation of gene expression"/>
    <property type="evidence" value="ECO:0007669"/>
    <property type="project" value="UniProtKB-ARBA"/>
</dbReference>
<evidence type="ECO:0000256" key="1">
    <source>
        <dbReference type="ARBA" id="ARBA00022723"/>
    </source>
</evidence>
<dbReference type="OrthoDB" id="410307at2759"/>
<feature type="domain" description="C3H1-type" evidence="7">
    <location>
        <begin position="301"/>
        <end position="328"/>
    </location>
</feature>
<evidence type="ECO:0000256" key="5">
    <source>
        <dbReference type="PROSITE-ProRule" id="PRU00723"/>
    </source>
</evidence>
<evidence type="ECO:0000313" key="9">
    <source>
        <dbReference type="Proteomes" id="UP000005222"/>
    </source>
</evidence>
<dbReference type="Proteomes" id="UP000005222">
    <property type="component" value="Chromosome J"/>
</dbReference>
<evidence type="ECO:0000256" key="6">
    <source>
        <dbReference type="SAM" id="MobiDB-lite"/>
    </source>
</evidence>
<evidence type="ECO:0000256" key="4">
    <source>
        <dbReference type="ARBA" id="ARBA00022833"/>
    </source>
</evidence>
<keyword evidence="3 5" id="KW-0863">Zinc-finger</keyword>
<organism evidence="8 9">
    <name type="scientific">Pichia sorbitophila (strain ATCC MYA-4447 / BCRC 22081 / CBS 7064 / NBRC 10061 / NRRL Y-12695)</name>
    <name type="common">Hybrid yeast</name>
    <dbReference type="NCBI Taxonomy" id="559304"/>
    <lineage>
        <taxon>Eukaryota</taxon>
        <taxon>Fungi</taxon>
        <taxon>Dikarya</taxon>
        <taxon>Ascomycota</taxon>
        <taxon>Saccharomycotina</taxon>
        <taxon>Pichiomycetes</taxon>
        <taxon>Debaryomycetaceae</taxon>
        <taxon>Millerozyma</taxon>
    </lineage>
</organism>
<dbReference type="FunFam" id="4.10.1000.10:FF:000001">
    <property type="entry name" value="zinc finger CCCH domain-containing protein 15-like"/>
    <property type="match status" value="1"/>
</dbReference>
<evidence type="ECO:0000256" key="3">
    <source>
        <dbReference type="ARBA" id="ARBA00022771"/>
    </source>
</evidence>
<dbReference type="InterPro" id="IPR000571">
    <property type="entry name" value="Znf_CCCH"/>
</dbReference>
<feature type="region of interest" description="Disordered" evidence="6">
    <location>
        <begin position="87"/>
        <end position="113"/>
    </location>
</feature>
<dbReference type="InterPro" id="IPR045877">
    <property type="entry name" value="ZFP36-like"/>
</dbReference>
<protein>
    <submittedName>
        <fullName evidence="8">Piso0_002013 protein</fullName>
    </submittedName>
</protein>
<name>G8YBG2_PICSO</name>
<feature type="domain" description="C3H1-type" evidence="7">
    <location>
        <begin position="263"/>
        <end position="291"/>
    </location>
</feature>
<dbReference type="AlphaFoldDB" id="G8YBG2"/>
<dbReference type="GO" id="GO:0003729">
    <property type="term" value="F:mRNA binding"/>
    <property type="evidence" value="ECO:0007669"/>
    <property type="project" value="InterPro"/>
</dbReference>
<evidence type="ECO:0000259" key="7">
    <source>
        <dbReference type="PROSITE" id="PS50103"/>
    </source>
</evidence>
<feature type="compositionally biased region" description="Low complexity" evidence="6">
    <location>
        <begin position="87"/>
        <end position="100"/>
    </location>
</feature>
<evidence type="ECO:0000313" key="8">
    <source>
        <dbReference type="EMBL" id="CCE82293.1"/>
    </source>
</evidence>
<evidence type="ECO:0000256" key="2">
    <source>
        <dbReference type="ARBA" id="ARBA00022737"/>
    </source>
</evidence>
<keyword evidence="4 5" id="KW-0862">Zinc</keyword>
<dbReference type="STRING" id="559304.G8YBG2"/>
<keyword evidence="2" id="KW-0677">Repeat</keyword>
<proteinExistence type="predicted"/>
<dbReference type="InParanoid" id="G8YBG2"/>
<dbReference type="Pfam" id="PF00642">
    <property type="entry name" value="zf-CCCH"/>
    <property type="match status" value="2"/>
</dbReference>
<dbReference type="GO" id="GO:0006879">
    <property type="term" value="P:intracellular iron ion homeostasis"/>
    <property type="evidence" value="ECO:0007669"/>
    <property type="project" value="UniProtKB-ARBA"/>
</dbReference>
<keyword evidence="9" id="KW-1185">Reference proteome</keyword>
<feature type="zinc finger region" description="C3H1-type" evidence="5">
    <location>
        <begin position="301"/>
        <end position="328"/>
    </location>
</feature>
<reference evidence="8 9" key="1">
    <citation type="journal article" date="2012" name="G3 (Bethesda)">
        <title>Pichia sorbitophila, an interspecies yeast hybrid reveals early steps of genome resolution following polyploidization.</title>
        <authorList>
            <person name="Leh Louis V."/>
            <person name="Despons L."/>
            <person name="Friedrich A."/>
            <person name="Martin T."/>
            <person name="Durrens P."/>
            <person name="Casaregola S."/>
            <person name="Neuveglise C."/>
            <person name="Fairhead C."/>
            <person name="Marck C."/>
            <person name="Cruz J.A."/>
            <person name="Straub M.L."/>
            <person name="Kugler V."/>
            <person name="Sacerdot C."/>
            <person name="Uzunov Z."/>
            <person name="Thierry A."/>
            <person name="Weiss S."/>
            <person name="Bleykasten C."/>
            <person name="De Montigny J."/>
            <person name="Jacques N."/>
            <person name="Jung P."/>
            <person name="Lemaire M."/>
            <person name="Mallet S."/>
            <person name="Morel G."/>
            <person name="Richard G.F."/>
            <person name="Sarkar A."/>
            <person name="Savel G."/>
            <person name="Schacherer J."/>
            <person name="Seret M.L."/>
            <person name="Talla E."/>
            <person name="Samson G."/>
            <person name="Jubin C."/>
            <person name="Poulain J."/>
            <person name="Vacherie B."/>
            <person name="Barbe V."/>
            <person name="Pelletier E."/>
            <person name="Sherman D.J."/>
            <person name="Westhof E."/>
            <person name="Weissenbach J."/>
            <person name="Baret P.V."/>
            <person name="Wincker P."/>
            <person name="Gaillardin C."/>
            <person name="Dujon B."/>
            <person name="Souciet J.L."/>
        </authorList>
    </citation>
    <scope>NUCLEOTIDE SEQUENCE [LARGE SCALE GENOMIC DNA]</scope>
    <source>
        <strain evidence="9">ATCC MYA-4447 / BCRC 22081 / CBS 7064 / NBRC 10061 / NRRL Y-12695</strain>
    </source>
</reference>
<gene>
    <name evidence="8" type="primary">Piso0_002013</name>
    <name evidence="8" type="ORF">GNLVRS01_PISO0J02759g</name>
</gene>
<dbReference type="HOGENOM" id="CLU_847623_0_0_1"/>
<dbReference type="SUPFAM" id="SSF90229">
    <property type="entry name" value="CCCH zinc finger"/>
    <property type="match status" value="2"/>
</dbReference>
<dbReference type="PANTHER" id="PTHR12547">
    <property type="entry name" value="CCCH ZINC FINGER/TIS11-RELATED"/>
    <property type="match status" value="1"/>
</dbReference>
<dbReference type="GO" id="GO:0008270">
    <property type="term" value="F:zinc ion binding"/>
    <property type="evidence" value="ECO:0007669"/>
    <property type="project" value="UniProtKB-KW"/>
</dbReference>
<dbReference type="eggNOG" id="KOG1677">
    <property type="taxonomic scope" value="Eukaryota"/>
</dbReference>
<feature type="zinc finger region" description="C3H1-type" evidence="5">
    <location>
        <begin position="263"/>
        <end position="291"/>
    </location>
</feature>
<dbReference type="EMBL" id="FO082050">
    <property type="protein sequence ID" value="CCE82293.1"/>
    <property type="molecule type" value="Genomic_DNA"/>
</dbReference>
<dbReference type="FunFam" id="4.10.1000.10:FF:000018">
    <property type="entry name" value="Zinc finger protein"/>
    <property type="match status" value="1"/>
</dbReference>